<feature type="region of interest" description="Disordered" evidence="1">
    <location>
        <begin position="164"/>
        <end position="192"/>
    </location>
</feature>
<dbReference type="AlphaFoldDB" id="A0A5C7A5C5"/>
<dbReference type="Pfam" id="PF13279">
    <property type="entry name" value="4HBT_2"/>
    <property type="match status" value="1"/>
</dbReference>
<dbReference type="InterPro" id="IPR029069">
    <property type="entry name" value="HotDog_dom_sf"/>
</dbReference>
<comment type="caution">
    <text evidence="2">The sequence shown here is derived from an EMBL/GenBank/DDBJ whole genome shotgun (WGS) entry which is preliminary data.</text>
</comment>
<sequence>MSIIISTTTSTKKAAIAKTATKPLFAVDYHVYINHTDAGGIVYHANHLVFFENCRRDWFTTLGLNTYFLQADNGQIQHFVVSQAELKYQKAIFLDEEISVRIDKVELKPASIIFYQSIHRHLPERLDSNDNLDNNVSNANNKPAGTLLSNAKIVIACVQNQTKPTTEADLRDSNTGNKAATVPSAAPIRPIRVPKQLHDSIQQAISQQTTGQ</sequence>
<evidence type="ECO:0000313" key="2">
    <source>
        <dbReference type="EMBL" id="TXD97895.1"/>
    </source>
</evidence>
<keyword evidence="3" id="KW-1185">Reference proteome</keyword>
<dbReference type="Proteomes" id="UP000321903">
    <property type="component" value="Unassembled WGS sequence"/>
</dbReference>
<accession>A0A5C7A5C5</accession>
<evidence type="ECO:0000313" key="3">
    <source>
        <dbReference type="Proteomes" id="UP000321903"/>
    </source>
</evidence>
<gene>
    <name evidence="2" type="ORF">ES754_02755</name>
</gene>
<dbReference type="OrthoDB" id="9808429at2"/>
<name>A0A5C7A5C5_9GAMM</name>
<dbReference type="CDD" id="cd00586">
    <property type="entry name" value="4HBT"/>
    <property type="match status" value="1"/>
</dbReference>
<dbReference type="RefSeq" id="WP_147221832.1">
    <property type="nucleotide sequence ID" value="NZ_CAJGYY010000001.1"/>
</dbReference>
<dbReference type="EMBL" id="VORZ01000001">
    <property type="protein sequence ID" value="TXD97895.1"/>
    <property type="molecule type" value="Genomic_DNA"/>
</dbReference>
<reference evidence="2 3" key="1">
    <citation type="submission" date="2019-08" db="EMBL/GenBank/DDBJ databases">
        <title>Genome sequence of Psychrobacter frigidicola ACAM304 (type strain).</title>
        <authorList>
            <person name="Bowman J.P."/>
        </authorList>
    </citation>
    <scope>NUCLEOTIDE SEQUENCE [LARGE SCALE GENOMIC DNA]</scope>
    <source>
        <strain evidence="2 3">ACAM 304</strain>
    </source>
</reference>
<organism evidence="2 3">
    <name type="scientific">Psychrobacter frigidicola</name>
    <dbReference type="NCBI Taxonomy" id="45611"/>
    <lineage>
        <taxon>Bacteria</taxon>
        <taxon>Pseudomonadati</taxon>
        <taxon>Pseudomonadota</taxon>
        <taxon>Gammaproteobacteria</taxon>
        <taxon>Moraxellales</taxon>
        <taxon>Moraxellaceae</taxon>
        <taxon>Psychrobacter</taxon>
    </lineage>
</organism>
<proteinExistence type="predicted"/>
<dbReference type="Gene3D" id="3.10.129.10">
    <property type="entry name" value="Hotdog Thioesterase"/>
    <property type="match status" value="1"/>
</dbReference>
<dbReference type="SUPFAM" id="SSF54637">
    <property type="entry name" value="Thioesterase/thiol ester dehydrase-isomerase"/>
    <property type="match status" value="1"/>
</dbReference>
<evidence type="ECO:0000256" key="1">
    <source>
        <dbReference type="SAM" id="MobiDB-lite"/>
    </source>
</evidence>
<protein>
    <submittedName>
        <fullName evidence="2">Thioesterase</fullName>
    </submittedName>
</protein>